<protein>
    <submittedName>
        <fullName evidence="1">Uncharacterized protein</fullName>
    </submittedName>
</protein>
<accession>A0A2Z2NPL8</accession>
<sequence length="100" mass="10826">MPAAVGSMTIRAAALAPIAANLNEKLDEVIVMILECKGHDIISRMGQSGIFRKPLIITRQMHDFIASAPVTMYAGALVSDLEFVSVQYNLELIGLVEVIL</sequence>
<evidence type="ECO:0000313" key="1">
    <source>
        <dbReference type="EMBL" id="ASJ71608.1"/>
    </source>
</evidence>
<dbReference type="EMBL" id="CP018632">
    <property type="protein sequence ID" value="ASJ71608.1"/>
    <property type="molecule type" value="Genomic_DNA"/>
</dbReference>
<gene>
    <name evidence="1" type="ORF">IMCC3135_07515</name>
</gene>
<proteinExistence type="predicted"/>
<organism evidence="1 2">
    <name type="scientific">Granulosicoccus antarcticus IMCC3135</name>
    <dbReference type="NCBI Taxonomy" id="1192854"/>
    <lineage>
        <taxon>Bacteria</taxon>
        <taxon>Pseudomonadati</taxon>
        <taxon>Pseudomonadota</taxon>
        <taxon>Gammaproteobacteria</taxon>
        <taxon>Chromatiales</taxon>
        <taxon>Granulosicoccaceae</taxon>
        <taxon>Granulosicoccus</taxon>
    </lineage>
</organism>
<name>A0A2Z2NPL8_9GAMM</name>
<dbReference type="RefSeq" id="WP_157735821.1">
    <property type="nucleotide sequence ID" value="NZ_CP018632.1"/>
</dbReference>
<dbReference type="AlphaFoldDB" id="A0A2Z2NPL8"/>
<dbReference type="Proteomes" id="UP000250079">
    <property type="component" value="Chromosome"/>
</dbReference>
<dbReference type="KEGG" id="gai:IMCC3135_07515"/>
<keyword evidence="2" id="KW-1185">Reference proteome</keyword>
<reference evidence="1 2" key="1">
    <citation type="submission" date="2016-12" db="EMBL/GenBank/DDBJ databases">
        <authorList>
            <person name="Song W.-J."/>
            <person name="Kurnit D.M."/>
        </authorList>
    </citation>
    <scope>NUCLEOTIDE SEQUENCE [LARGE SCALE GENOMIC DNA]</scope>
    <source>
        <strain evidence="1 2">IMCC3135</strain>
    </source>
</reference>
<evidence type="ECO:0000313" key="2">
    <source>
        <dbReference type="Proteomes" id="UP000250079"/>
    </source>
</evidence>